<reference evidence="3 4" key="1">
    <citation type="submission" date="2023-03" db="EMBL/GenBank/DDBJ databases">
        <title>Draft assemblies of triclosan tolerant bacteria isolated from returned activated sludge.</title>
        <authorList>
            <person name="Van Hamelsveld S."/>
        </authorList>
    </citation>
    <scope>NUCLEOTIDE SEQUENCE [LARGE SCALE GENOMIC DNA]</scope>
    <source>
        <strain evidence="3 4">GW210010_S58</strain>
    </source>
</reference>
<protein>
    <submittedName>
        <fullName evidence="3">Universal stress protein</fullName>
    </submittedName>
</protein>
<name>A0ABT6AJC3_9BURK</name>
<evidence type="ECO:0000313" key="4">
    <source>
        <dbReference type="Proteomes" id="UP001216674"/>
    </source>
</evidence>
<dbReference type="Gene3D" id="3.40.50.620">
    <property type="entry name" value="HUPs"/>
    <property type="match status" value="2"/>
</dbReference>
<sequence>MTETYLAGTTPDRLLLATDFSARCDRALDRAAQLASEWRAELVVLKVLEPAASADLALAWAGGRASDEPLLHLARQQLVRDLSGMNVPATLHTAWSNDAAAAIRTTAIGAHAGMVVTGVSRNEITGRFLAGSTVERLARSLPQPLLVVRYRAHASYQRIVVASDFSASSSRALQAAARLFPGRELILYHADDMPMSSLVKGLPSSLVEGIPSSPIGLDKQRAECSAFLAATGLPAHVKVRPVIERGAVETALTQYVRQHDIDLVVMGTQGRGAIMSLLLGSTAAKLLDWLPCDTLLVREPRANE</sequence>
<feature type="domain" description="UspA" evidence="2">
    <location>
        <begin position="12"/>
        <end position="149"/>
    </location>
</feature>
<dbReference type="InterPro" id="IPR006015">
    <property type="entry name" value="Universal_stress_UspA"/>
</dbReference>
<organism evidence="3 4">
    <name type="scientific">Cupriavidus basilensis</name>
    <dbReference type="NCBI Taxonomy" id="68895"/>
    <lineage>
        <taxon>Bacteria</taxon>
        <taxon>Pseudomonadati</taxon>
        <taxon>Pseudomonadota</taxon>
        <taxon>Betaproteobacteria</taxon>
        <taxon>Burkholderiales</taxon>
        <taxon>Burkholderiaceae</taxon>
        <taxon>Cupriavidus</taxon>
    </lineage>
</organism>
<evidence type="ECO:0000313" key="3">
    <source>
        <dbReference type="EMBL" id="MDF3832699.1"/>
    </source>
</evidence>
<feature type="domain" description="UspA" evidence="2">
    <location>
        <begin position="156"/>
        <end position="298"/>
    </location>
</feature>
<keyword evidence="4" id="KW-1185">Reference proteome</keyword>
<proteinExistence type="inferred from homology"/>
<dbReference type="InterPro" id="IPR014729">
    <property type="entry name" value="Rossmann-like_a/b/a_fold"/>
</dbReference>
<dbReference type="PRINTS" id="PR01438">
    <property type="entry name" value="UNVRSLSTRESS"/>
</dbReference>
<dbReference type="EMBL" id="JARJLM010000125">
    <property type="protein sequence ID" value="MDF3832699.1"/>
    <property type="molecule type" value="Genomic_DNA"/>
</dbReference>
<dbReference type="SUPFAM" id="SSF52402">
    <property type="entry name" value="Adenine nucleotide alpha hydrolases-like"/>
    <property type="match status" value="2"/>
</dbReference>
<dbReference type="PANTHER" id="PTHR46268">
    <property type="entry name" value="STRESS RESPONSE PROTEIN NHAX"/>
    <property type="match status" value="1"/>
</dbReference>
<gene>
    <name evidence="3" type="ORF">P3W85_07025</name>
</gene>
<dbReference type="RefSeq" id="WP_017230092.1">
    <property type="nucleotide sequence ID" value="NZ_JARJLM010000125.1"/>
</dbReference>
<evidence type="ECO:0000259" key="2">
    <source>
        <dbReference type="Pfam" id="PF00582"/>
    </source>
</evidence>
<accession>A0ABT6AJC3</accession>
<dbReference type="PANTHER" id="PTHR46268:SF6">
    <property type="entry name" value="UNIVERSAL STRESS PROTEIN UP12"/>
    <property type="match status" value="1"/>
</dbReference>
<comment type="similarity">
    <text evidence="1">Belongs to the universal stress protein A family.</text>
</comment>
<evidence type="ECO:0000256" key="1">
    <source>
        <dbReference type="ARBA" id="ARBA00008791"/>
    </source>
</evidence>
<dbReference type="Proteomes" id="UP001216674">
    <property type="component" value="Unassembled WGS sequence"/>
</dbReference>
<comment type="caution">
    <text evidence="3">The sequence shown here is derived from an EMBL/GenBank/DDBJ whole genome shotgun (WGS) entry which is preliminary data.</text>
</comment>
<dbReference type="InterPro" id="IPR006016">
    <property type="entry name" value="UspA"/>
</dbReference>
<dbReference type="Pfam" id="PF00582">
    <property type="entry name" value="Usp"/>
    <property type="match status" value="2"/>
</dbReference>
<dbReference type="CDD" id="cd00293">
    <property type="entry name" value="USP-like"/>
    <property type="match status" value="2"/>
</dbReference>